<dbReference type="Gene3D" id="1.10.10.10">
    <property type="entry name" value="Winged helix-like DNA-binding domain superfamily/Winged helix DNA-binding domain"/>
    <property type="match status" value="1"/>
</dbReference>
<dbReference type="InterPro" id="IPR050313">
    <property type="entry name" value="Carb_Metab_HTH_regulators"/>
</dbReference>
<evidence type="ECO:0000256" key="3">
    <source>
        <dbReference type="ARBA" id="ARBA00023163"/>
    </source>
</evidence>
<evidence type="ECO:0000256" key="2">
    <source>
        <dbReference type="ARBA" id="ARBA00023015"/>
    </source>
</evidence>
<keyword evidence="1" id="KW-0678">Repressor</keyword>
<dbReference type="PRINTS" id="PR00037">
    <property type="entry name" value="HTHLACR"/>
</dbReference>
<organism evidence="5 6">
    <name type="scientific">Halovulum dunhuangense</name>
    <dbReference type="NCBI Taxonomy" id="1505036"/>
    <lineage>
        <taxon>Bacteria</taxon>
        <taxon>Pseudomonadati</taxon>
        <taxon>Pseudomonadota</taxon>
        <taxon>Alphaproteobacteria</taxon>
        <taxon>Rhodobacterales</taxon>
        <taxon>Paracoccaceae</taxon>
        <taxon>Halovulum</taxon>
    </lineage>
</organism>
<gene>
    <name evidence="5" type="ORF">HMH01_10940</name>
</gene>
<evidence type="ECO:0000256" key="1">
    <source>
        <dbReference type="ARBA" id="ARBA00022491"/>
    </source>
</evidence>
<accession>A0A849L3X2</accession>
<reference evidence="5 6" key="1">
    <citation type="submission" date="2020-05" db="EMBL/GenBank/DDBJ databases">
        <title>Gimesia benthica sp. nov., a novel planctomycete isolated from a deep-sea water sample of the Northwest Indian Ocean.</title>
        <authorList>
            <person name="Wang J."/>
            <person name="Ruan C."/>
            <person name="Song L."/>
            <person name="Zhu Y."/>
            <person name="Li A."/>
            <person name="Zheng X."/>
            <person name="Wang L."/>
            <person name="Lu Z."/>
            <person name="Huang Y."/>
            <person name="Du W."/>
            <person name="Zhou Y."/>
            <person name="Huang L."/>
            <person name="Dai X."/>
        </authorList>
    </citation>
    <scope>NUCLEOTIDE SEQUENCE [LARGE SCALE GENOMIC DNA]</scope>
    <source>
        <strain evidence="5 6">YYQ-30</strain>
    </source>
</reference>
<dbReference type="InterPro" id="IPR037171">
    <property type="entry name" value="NagB/RpiA_transferase-like"/>
</dbReference>
<dbReference type="SMART" id="SM01134">
    <property type="entry name" value="DeoRC"/>
    <property type="match status" value="1"/>
</dbReference>
<evidence type="ECO:0000313" key="5">
    <source>
        <dbReference type="EMBL" id="NNU80953.1"/>
    </source>
</evidence>
<comment type="caution">
    <text evidence="5">The sequence shown here is derived from an EMBL/GenBank/DDBJ whole genome shotgun (WGS) entry which is preliminary data.</text>
</comment>
<keyword evidence="3" id="KW-0804">Transcription</keyword>
<dbReference type="InterPro" id="IPR036390">
    <property type="entry name" value="WH_DNA-bd_sf"/>
</dbReference>
<dbReference type="PANTHER" id="PTHR30363">
    <property type="entry name" value="HTH-TYPE TRANSCRIPTIONAL REGULATOR SRLR-RELATED"/>
    <property type="match status" value="1"/>
</dbReference>
<protein>
    <submittedName>
        <fullName evidence="5">DeoR/GlpR transcriptional regulator</fullName>
    </submittedName>
</protein>
<dbReference type="SUPFAM" id="SSF46785">
    <property type="entry name" value="Winged helix' DNA-binding domain"/>
    <property type="match status" value="1"/>
</dbReference>
<dbReference type="PANTHER" id="PTHR30363:SF4">
    <property type="entry name" value="GLYCEROL-3-PHOSPHATE REGULON REPRESSOR"/>
    <property type="match status" value="1"/>
</dbReference>
<keyword evidence="2" id="KW-0805">Transcription regulation</keyword>
<dbReference type="InterPro" id="IPR036388">
    <property type="entry name" value="WH-like_DNA-bd_sf"/>
</dbReference>
<dbReference type="RefSeq" id="WP_171325473.1">
    <property type="nucleotide sequence ID" value="NZ_JABFBC010000002.1"/>
</dbReference>
<keyword evidence="6" id="KW-1185">Reference proteome</keyword>
<dbReference type="GO" id="GO:0003700">
    <property type="term" value="F:DNA-binding transcription factor activity"/>
    <property type="evidence" value="ECO:0007669"/>
    <property type="project" value="InterPro"/>
</dbReference>
<evidence type="ECO:0000259" key="4">
    <source>
        <dbReference type="PROSITE" id="PS51000"/>
    </source>
</evidence>
<dbReference type="InterPro" id="IPR001034">
    <property type="entry name" value="DeoR_HTH"/>
</dbReference>
<proteinExistence type="predicted"/>
<dbReference type="Gene3D" id="3.40.50.1360">
    <property type="match status" value="1"/>
</dbReference>
<evidence type="ECO:0000313" key="6">
    <source>
        <dbReference type="Proteomes" id="UP000572377"/>
    </source>
</evidence>
<dbReference type="InterPro" id="IPR014036">
    <property type="entry name" value="DeoR-like_C"/>
</dbReference>
<sequence>MIARQETILALARQQGRVLVDDLARRLSITPQTVRKDLRLLEEEGLVTRFHGGASLRAGSAYLDYGTRAGIAAREKQAIGAAAAAMLRPGQTVFLNAGTTTEAAARAMGQVAGLTVIADSVNIANITRQIPGLTTIVAGGVVRPADGSVVGAGAVSFIGQFSADVALIGAAAVGPDGTLMDYDLDQVMVARAMMQHARRVVLLVDGAKFDASAPVRIAPLGELSAIVTDICPSATVRAACAAAGVELVELKRESEVAARSA</sequence>
<name>A0A849L3X2_9RHOB</name>
<feature type="domain" description="HTH deoR-type" evidence="4">
    <location>
        <begin position="1"/>
        <end position="56"/>
    </location>
</feature>
<dbReference type="AlphaFoldDB" id="A0A849L3X2"/>
<dbReference type="Proteomes" id="UP000572377">
    <property type="component" value="Unassembled WGS sequence"/>
</dbReference>
<dbReference type="SMART" id="SM00420">
    <property type="entry name" value="HTH_DEOR"/>
    <property type="match status" value="1"/>
</dbReference>
<dbReference type="CDD" id="cd00090">
    <property type="entry name" value="HTH_ARSR"/>
    <property type="match status" value="1"/>
</dbReference>
<dbReference type="Pfam" id="PF08220">
    <property type="entry name" value="HTH_DeoR"/>
    <property type="match status" value="1"/>
</dbReference>
<dbReference type="Pfam" id="PF00455">
    <property type="entry name" value="DeoRC"/>
    <property type="match status" value="1"/>
</dbReference>
<dbReference type="InterPro" id="IPR011991">
    <property type="entry name" value="ArsR-like_HTH"/>
</dbReference>
<dbReference type="EMBL" id="JABFBC010000002">
    <property type="protein sequence ID" value="NNU80953.1"/>
    <property type="molecule type" value="Genomic_DNA"/>
</dbReference>
<dbReference type="SUPFAM" id="SSF100950">
    <property type="entry name" value="NagB/RpiA/CoA transferase-like"/>
    <property type="match status" value="1"/>
</dbReference>
<dbReference type="PROSITE" id="PS51000">
    <property type="entry name" value="HTH_DEOR_2"/>
    <property type="match status" value="1"/>
</dbReference>